<dbReference type="GO" id="GO:0015891">
    <property type="term" value="P:siderophore transport"/>
    <property type="evidence" value="ECO:0007669"/>
    <property type="project" value="InterPro"/>
</dbReference>
<dbReference type="PANTHER" id="PTHR33446:SF2">
    <property type="entry name" value="PROTEIN TONB"/>
    <property type="match status" value="1"/>
</dbReference>
<comment type="caution">
    <text evidence="12">The sequence shown here is derived from an EMBL/GenBank/DDBJ whole genome shotgun (WGS) entry which is preliminary data.</text>
</comment>
<evidence type="ECO:0000256" key="2">
    <source>
        <dbReference type="ARBA" id="ARBA00006555"/>
    </source>
</evidence>
<evidence type="ECO:0000256" key="5">
    <source>
        <dbReference type="ARBA" id="ARBA00022519"/>
    </source>
</evidence>
<keyword evidence="6 10" id="KW-0812">Transmembrane</keyword>
<evidence type="ECO:0000313" key="12">
    <source>
        <dbReference type="EMBL" id="PCE42653.1"/>
    </source>
</evidence>
<feature type="transmembrane region" description="Helical" evidence="10">
    <location>
        <begin position="47"/>
        <end position="65"/>
    </location>
</feature>
<proteinExistence type="inferred from homology"/>
<evidence type="ECO:0000256" key="1">
    <source>
        <dbReference type="ARBA" id="ARBA00004383"/>
    </source>
</evidence>
<dbReference type="PANTHER" id="PTHR33446">
    <property type="entry name" value="PROTEIN TONB-RELATED"/>
    <property type="match status" value="1"/>
</dbReference>
<evidence type="ECO:0000256" key="4">
    <source>
        <dbReference type="ARBA" id="ARBA00022475"/>
    </source>
</evidence>
<keyword evidence="5 10" id="KW-0997">Cell inner membrane</keyword>
<sequence length="242" mass="26248">MHGTLDKGMEVDSEALFFADLPDSPDARLIRPAVERSAYGAGRRPNWILILAIAALHLVTFYALVKFDVIHIAEKKKVLVVDLIAEPPAPPTEKPKPEPVVVQKVVPVVVTPAPIVQPLAPPPPPIAVTSTPPPPKPMAVTAPPPAGPVTVGNLDERLLEGRPPRYPMESRRKKEQGTVVLRLLIGTDGRVAQISIAQSSGFERLDQAALQAVRGWRWQPVVRDGQPVEVRGLYSMPFALQG</sequence>
<dbReference type="InterPro" id="IPR003538">
    <property type="entry name" value="TonB"/>
</dbReference>
<organism evidence="12 13">
    <name type="scientific">Rhizorhabdus dicambivorans</name>
    <dbReference type="NCBI Taxonomy" id="1850238"/>
    <lineage>
        <taxon>Bacteria</taxon>
        <taxon>Pseudomonadati</taxon>
        <taxon>Pseudomonadota</taxon>
        <taxon>Alphaproteobacteria</taxon>
        <taxon>Sphingomonadales</taxon>
        <taxon>Sphingomonadaceae</taxon>
        <taxon>Rhizorhabdus</taxon>
    </lineage>
</organism>
<dbReference type="EMBL" id="NWUF01000007">
    <property type="protein sequence ID" value="PCE42653.1"/>
    <property type="molecule type" value="Genomic_DNA"/>
</dbReference>
<gene>
    <name evidence="12" type="ORF">COO09_09630</name>
</gene>
<dbReference type="InterPro" id="IPR037682">
    <property type="entry name" value="TonB_C"/>
</dbReference>
<dbReference type="NCBIfam" id="TIGR01352">
    <property type="entry name" value="tonB_Cterm"/>
    <property type="match status" value="1"/>
</dbReference>
<protein>
    <recommendedName>
        <fullName evidence="10">Protein TonB</fullName>
    </recommendedName>
</protein>
<keyword evidence="13" id="KW-1185">Reference proteome</keyword>
<feature type="domain" description="TonB C-terminal" evidence="11">
    <location>
        <begin position="151"/>
        <end position="242"/>
    </location>
</feature>
<dbReference type="Gene3D" id="3.30.1150.10">
    <property type="match status" value="1"/>
</dbReference>
<evidence type="ECO:0000256" key="3">
    <source>
        <dbReference type="ARBA" id="ARBA00022448"/>
    </source>
</evidence>
<dbReference type="AlphaFoldDB" id="A0A2A4FWS1"/>
<evidence type="ECO:0000256" key="8">
    <source>
        <dbReference type="ARBA" id="ARBA00022989"/>
    </source>
</evidence>
<dbReference type="KEGG" id="rdi:CMV14_06445"/>
<keyword evidence="8 10" id="KW-1133">Transmembrane helix</keyword>
<evidence type="ECO:0000256" key="7">
    <source>
        <dbReference type="ARBA" id="ARBA00022927"/>
    </source>
</evidence>
<evidence type="ECO:0000313" key="13">
    <source>
        <dbReference type="Proteomes" id="UP000218934"/>
    </source>
</evidence>
<dbReference type="OrthoDB" id="9792439at2"/>
<dbReference type="RefSeq" id="WP_066960945.1">
    <property type="nucleotide sequence ID" value="NZ_CP023449.1"/>
</dbReference>
<evidence type="ECO:0000259" key="11">
    <source>
        <dbReference type="PROSITE" id="PS52015"/>
    </source>
</evidence>
<comment type="similarity">
    <text evidence="2 10">Belongs to the TonB family.</text>
</comment>
<keyword evidence="9 10" id="KW-0472">Membrane</keyword>
<keyword evidence="3 10" id="KW-0813">Transport</keyword>
<comment type="function">
    <text evidence="10">Interacts with outer membrane receptor proteins that carry out high-affinity binding and energy dependent uptake into the periplasmic space of specific substrates. It could act to transduce energy from the cytoplasmic membrane to specific energy-requiring processes in the outer membrane, resulting in the release into the periplasm of ligands bound by these outer membrane proteins.</text>
</comment>
<dbReference type="GO" id="GO:0030288">
    <property type="term" value="C:outer membrane-bounded periplasmic space"/>
    <property type="evidence" value="ECO:0007669"/>
    <property type="project" value="InterPro"/>
</dbReference>
<keyword evidence="4 10" id="KW-1003">Cell membrane</keyword>
<dbReference type="Proteomes" id="UP000218934">
    <property type="component" value="Unassembled WGS sequence"/>
</dbReference>
<dbReference type="GO" id="GO:0055085">
    <property type="term" value="P:transmembrane transport"/>
    <property type="evidence" value="ECO:0007669"/>
    <property type="project" value="InterPro"/>
</dbReference>
<keyword evidence="7 10" id="KW-0653">Protein transport</keyword>
<dbReference type="InterPro" id="IPR051045">
    <property type="entry name" value="TonB-dependent_transducer"/>
</dbReference>
<evidence type="ECO:0000256" key="6">
    <source>
        <dbReference type="ARBA" id="ARBA00022692"/>
    </source>
</evidence>
<evidence type="ECO:0000256" key="10">
    <source>
        <dbReference type="RuleBase" id="RU362123"/>
    </source>
</evidence>
<dbReference type="SUPFAM" id="SSF74653">
    <property type="entry name" value="TolA/TonB C-terminal domain"/>
    <property type="match status" value="1"/>
</dbReference>
<reference evidence="12 13" key="1">
    <citation type="submission" date="2017-09" db="EMBL/GenBank/DDBJ databases">
        <title>The Catabolism of 3,6-Dichlorosalicylic acid is Initiated by the Cytochrome P450 Monooxygenase DsmABC in Rhizorhabdus dicambivorans Ndbn-20.</title>
        <authorList>
            <person name="Na L."/>
        </authorList>
    </citation>
    <scope>NUCLEOTIDE SEQUENCE [LARGE SCALE GENOMIC DNA]</scope>
    <source>
        <strain evidence="12 13">Ndbn-20m</strain>
    </source>
</reference>
<keyword evidence="10" id="KW-0735">Signal-anchor</keyword>
<name>A0A2A4FWS1_9SPHN</name>
<dbReference type="GO" id="GO:0098797">
    <property type="term" value="C:plasma membrane protein complex"/>
    <property type="evidence" value="ECO:0007669"/>
    <property type="project" value="TreeGrafter"/>
</dbReference>
<comment type="subcellular location">
    <subcellularLocation>
        <location evidence="1 10">Cell inner membrane</location>
        <topology evidence="1 10">Single-pass membrane protein</topology>
        <orientation evidence="1 10">Periplasmic side</orientation>
    </subcellularLocation>
</comment>
<dbReference type="GO" id="GO:0015031">
    <property type="term" value="P:protein transport"/>
    <property type="evidence" value="ECO:0007669"/>
    <property type="project" value="UniProtKB-UniRule"/>
</dbReference>
<evidence type="ECO:0000256" key="9">
    <source>
        <dbReference type="ARBA" id="ARBA00023136"/>
    </source>
</evidence>
<dbReference type="Pfam" id="PF03544">
    <property type="entry name" value="TonB_C"/>
    <property type="match status" value="1"/>
</dbReference>
<dbReference type="GO" id="GO:0031992">
    <property type="term" value="F:energy transducer activity"/>
    <property type="evidence" value="ECO:0007669"/>
    <property type="project" value="InterPro"/>
</dbReference>
<accession>A0A2A4FWS1</accession>
<dbReference type="PROSITE" id="PS52015">
    <property type="entry name" value="TONB_CTD"/>
    <property type="match status" value="1"/>
</dbReference>
<dbReference type="InterPro" id="IPR006260">
    <property type="entry name" value="TonB/TolA_C"/>
</dbReference>
<dbReference type="PRINTS" id="PR01374">
    <property type="entry name" value="TONBPROTEIN"/>
</dbReference>